<dbReference type="GO" id="GO:0001965">
    <property type="term" value="F:G-protein alpha-subunit binding"/>
    <property type="evidence" value="ECO:0007669"/>
    <property type="project" value="TreeGrafter"/>
</dbReference>
<keyword evidence="3" id="KW-0963">Cytoplasm</keyword>
<sequence length="180" mass="19945">MYYFRDNTKLPEIGDSDSAVLTKIISAPMQSNFTLLVGDFVYLLCNSKSSDFISQVGFGNAAGYLNARNLSLGHISEIPQTNKQNLSDANDNIDNSSLNQIDGKNISANPETTQSSSYTQNSTDQINNPITGVAFDTSIDKELSEMTDEEKEREAERLFVLFDKLNKNGIIKISPQFNQN</sequence>
<comment type="similarity">
    <text evidence="2">Belongs to the synembryn family.</text>
</comment>
<gene>
    <name evidence="7" type="ORF">AYI69_g7522</name>
</gene>
<evidence type="ECO:0000256" key="6">
    <source>
        <dbReference type="SAM" id="MobiDB-lite"/>
    </source>
</evidence>
<dbReference type="PRINTS" id="PR01802">
    <property type="entry name" value="SYNEMBRYN"/>
</dbReference>
<evidence type="ECO:0000313" key="8">
    <source>
        <dbReference type="Proteomes" id="UP000187429"/>
    </source>
</evidence>
<evidence type="ECO:0000256" key="2">
    <source>
        <dbReference type="ARBA" id="ARBA00009049"/>
    </source>
</evidence>
<dbReference type="OrthoDB" id="5585685at2759"/>
<dbReference type="GO" id="GO:0007186">
    <property type="term" value="P:G protein-coupled receptor signaling pathway"/>
    <property type="evidence" value="ECO:0007669"/>
    <property type="project" value="TreeGrafter"/>
</dbReference>
<keyword evidence="8" id="KW-1185">Reference proteome</keyword>
<dbReference type="GO" id="GO:0005085">
    <property type="term" value="F:guanyl-nucleotide exchange factor activity"/>
    <property type="evidence" value="ECO:0007669"/>
    <property type="project" value="UniProtKB-KW"/>
</dbReference>
<evidence type="ECO:0000256" key="4">
    <source>
        <dbReference type="ARBA" id="ARBA00022658"/>
    </source>
</evidence>
<comment type="caution">
    <text evidence="7">The sequence shown here is derived from an EMBL/GenBank/DDBJ whole genome shotgun (WGS) entry which is preliminary data.</text>
</comment>
<proteinExistence type="inferred from homology"/>
<evidence type="ECO:0000313" key="7">
    <source>
        <dbReference type="EMBL" id="OMJ17189.1"/>
    </source>
</evidence>
<feature type="compositionally biased region" description="Polar residues" evidence="6">
    <location>
        <begin position="82"/>
        <end position="111"/>
    </location>
</feature>
<dbReference type="Proteomes" id="UP000187429">
    <property type="component" value="Unassembled WGS sequence"/>
</dbReference>
<dbReference type="InterPro" id="IPR019318">
    <property type="entry name" value="Gua_nucleotide_exch_fac_Ric8"/>
</dbReference>
<evidence type="ECO:0000256" key="3">
    <source>
        <dbReference type="ARBA" id="ARBA00022490"/>
    </source>
</evidence>
<dbReference type="PANTHER" id="PTHR12425">
    <property type="entry name" value="SYNEMBRYN"/>
    <property type="match status" value="1"/>
</dbReference>
<dbReference type="EMBL" id="LSSM01003660">
    <property type="protein sequence ID" value="OMJ17189.1"/>
    <property type="molecule type" value="Genomic_DNA"/>
</dbReference>
<accession>A0A1R1XRM7</accession>
<feature type="region of interest" description="Disordered" evidence="6">
    <location>
        <begin position="82"/>
        <end position="130"/>
    </location>
</feature>
<dbReference type="GO" id="GO:0005938">
    <property type="term" value="C:cell cortex"/>
    <property type="evidence" value="ECO:0007669"/>
    <property type="project" value="UniProtKB-SubCell"/>
</dbReference>
<dbReference type="AlphaFoldDB" id="A0A1R1XRM7"/>
<dbReference type="Pfam" id="PF10165">
    <property type="entry name" value="Ric8"/>
    <property type="match status" value="1"/>
</dbReference>
<evidence type="ECO:0000256" key="1">
    <source>
        <dbReference type="ARBA" id="ARBA00004544"/>
    </source>
</evidence>
<reference evidence="8" key="1">
    <citation type="submission" date="2017-01" db="EMBL/GenBank/DDBJ databases">
        <authorList>
            <person name="Wang Y."/>
            <person name="White M."/>
            <person name="Kvist S."/>
            <person name="Moncalvo J.-M."/>
        </authorList>
    </citation>
    <scope>NUCLEOTIDE SEQUENCE [LARGE SCALE GENOMIC DNA]</scope>
    <source>
        <strain evidence="8">ID-206-W2</strain>
    </source>
</reference>
<comment type="subcellular location">
    <subcellularLocation>
        <location evidence="1">Cytoplasm</location>
        <location evidence="1">Cell cortex</location>
    </subcellularLocation>
</comment>
<dbReference type="PANTHER" id="PTHR12425:SF5">
    <property type="entry name" value="SYNEMBRYN"/>
    <property type="match status" value="1"/>
</dbReference>
<feature type="compositionally biased region" description="Low complexity" evidence="6">
    <location>
        <begin position="112"/>
        <end position="125"/>
    </location>
</feature>
<keyword evidence="5" id="KW-0143">Chaperone</keyword>
<protein>
    <submittedName>
        <fullName evidence="7">Synembryn-A</fullName>
    </submittedName>
</protein>
<dbReference type="InterPro" id="IPR008376">
    <property type="entry name" value="Chaperone_Ric-8_A/B"/>
</dbReference>
<evidence type="ECO:0000256" key="5">
    <source>
        <dbReference type="ARBA" id="ARBA00023186"/>
    </source>
</evidence>
<keyword evidence="4" id="KW-0344">Guanine-nucleotide releasing factor</keyword>
<organism evidence="7 8">
    <name type="scientific">Smittium culicis</name>
    <dbReference type="NCBI Taxonomy" id="133412"/>
    <lineage>
        <taxon>Eukaryota</taxon>
        <taxon>Fungi</taxon>
        <taxon>Fungi incertae sedis</taxon>
        <taxon>Zoopagomycota</taxon>
        <taxon>Kickxellomycotina</taxon>
        <taxon>Harpellomycetes</taxon>
        <taxon>Harpellales</taxon>
        <taxon>Legeriomycetaceae</taxon>
        <taxon>Smittium</taxon>
    </lineage>
</organism>
<name>A0A1R1XRM7_9FUNG</name>